<keyword evidence="1" id="KW-0812">Transmembrane</keyword>
<dbReference type="eggNOG" id="COG4720">
    <property type="taxonomic scope" value="Bacteria"/>
</dbReference>
<feature type="transmembrane region" description="Helical" evidence="1">
    <location>
        <begin position="72"/>
        <end position="91"/>
    </location>
</feature>
<dbReference type="NCBIfam" id="TIGR04518">
    <property type="entry name" value="ECF_S_folT_fam"/>
    <property type="match status" value="1"/>
</dbReference>
<feature type="transmembrane region" description="Helical" evidence="1">
    <location>
        <begin position="138"/>
        <end position="156"/>
    </location>
</feature>
<dbReference type="InterPro" id="IPR030949">
    <property type="entry name" value="ECF_S_folate_fam"/>
</dbReference>
<dbReference type="GO" id="GO:0022857">
    <property type="term" value="F:transmembrane transporter activity"/>
    <property type="evidence" value="ECO:0007669"/>
    <property type="project" value="InterPro"/>
</dbReference>
<feature type="transmembrane region" description="Helical" evidence="1">
    <location>
        <begin position="203"/>
        <end position="221"/>
    </location>
</feature>
<protein>
    <recommendedName>
        <fullName evidence="4">Folate transporter FolT</fullName>
    </recommendedName>
</protein>
<keyword evidence="3" id="KW-1185">Reference proteome</keyword>
<organism evidence="2 3">
    <name type="scientific">[Clostridium] hylemonae DSM 15053</name>
    <dbReference type="NCBI Taxonomy" id="553973"/>
    <lineage>
        <taxon>Bacteria</taxon>
        <taxon>Bacillati</taxon>
        <taxon>Bacillota</taxon>
        <taxon>Clostridia</taxon>
        <taxon>Lachnospirales</taxon>
        <taxon>Lachnospiraceae</taxon>
    </lineage>
</organism>
<feature type="transmembrane region" description="Helical" evidence="1">
    <location>
        <begin position="168"/>
        <end position="191"/>
    </location>
</feature>
<keyword evidence="1" id="KW-0472">Membrane</keyword>
<evidence type="ECO:0000313" key="2">
    <source>
        <dbReference type="EMBL" id="EEG75174.1"/>
    </source>
</evidence>
<dbReference type="Pfam" id="PF12822">
    <property type="entry name" value="ECF_trnsprt"/>
    <property type="match status" value="1"/>
</dbReference>
<dbReference type="EMBL" id="ABYI02000015">
    <property type="protein sequence ID" value="EEG75174.1"/>
    <property type="molecule type" value="Genomic_DNA"/>
</dbReference>
<proteinExistence type="predicted"/>
<dbReference type="Proteomes" id="UP000004893">
    <property type="component" value="Unassembled WGS sequence"/>
</dbReference>
<dbReference type="HOGENOM" id="CLU_098232_0_0_9"/>
<dbReference type="Gene3D" id="1.10.1760.20">
    <property type="match status" value="1"/>
</dbReference>
<evidence type="ECO:0000256" key="1">
    <source>
        <dbReference type="SAM" id="Phobius"/>
    </source>
</evidence>
<dbReference type="InterPro" id="IPR024529">
    <property type="entry name" value="ECF_trnsprt_substrate-spec"/>
</dbReference>
<dbReference type="AlphaFoldDB" id="C0BY17"/>
<reference evidence="2" key="1">
    <citation type="submission" date="2009-02" db="EMBL/GenBank/DDBJ databases">
        <authorList>
            <person name="Fulton L."/>
            <person name="Clifton S."/>
            <person name="Fulton B."/>
            <person name="Xu J."/>
            <person name="Minx P."/>
            <person name="Pepin K.H."/>
            <person name="Johnson M."/>
            <person name="Bhonagiri V."/>
            <person name="Nash W.E."/>
            <person name="Mardis E.R."/>
            <person name="Wilson R.K."/>
        </authorList>
    </citation>
    <scope>NUCLEOTIDE SEQUENCE [LARGE SCALE GENOMIC DNA]</scope>
    <source>
        <strain evidence="2">DSM 15053</strain>
    </source>
</reference>
<reference evidence="2" key="2">
    <citation type="submission" date="2013-06" db="EMBL/GenBank/DDBJ databases">
        <title>Draft genome sequence of Clostridium hylemonae (DSM 15053).</title>
        <authorList>
            <person name="Sudarsanam P."/>
            <person name="Ley R."/>
            <person name="Guruge J."/>
            <person name="Turnbaugh P.J."/>
            <person name="Mahowald M."/>
            <person name="Liep D."/>
            <person name="Gordon J."/>
        </authorList>
    </citation>
    <scope>NUCLEOTIDE SEQUENCE</scope>
    <source>
        <strain evidence="2">DSM 15053</strain>
    </source>
</reference>
<name>C0BY17_9FIRM</name>
<comment type="caution">
    <text evidence="2">The sequence shown here is derived from an EMBL/GenBank/DDBJ whole genome shotgun (WGS) entry which is preliminary data.</text>
</comment>
<dbReference type="STRING" id="553973.CLOHYLEM_04704"/>
<evidence type="ECO:0000313" key="3">
    <source>
        <dbReference type="Proteomes" id="UP000004893"/>
    </source>
</evidence>
<accession>C0BY17</accession>
<gene>
    <name evidence="2" type="ORF">CLOHYLEM_04704</name>
</gene>
<keyword evidence="1" id="KW-1133">Transmembrane helix</keyword>
<evidence type="ECO:0008006" key="4">
    <source>
        <dbReference type="Google" id="ProtNLM"/>
    </source>
</evidence>
<sequence>MCALSASRTGSCRQDEKPGSLRYISRIPLLHIDRRYLLCVALRKTTAKEVFFMKKIKSLFTDSFHELRNLKTLAMTAMLLAIAVVLGFYTLQLTDYIKIGFAYIANELTGMMFGPVVGSVMGGLADLVKYLVKPTGPFFPGFTISGFLGGLIYGIVLYKRPLSIRRIIVANGLVTVLINLLLNTYWLTLLYGNTFVALFPARIVKQIIMMPIEVVLFYAVAKVLSRAHLFAGQGSVAK</sequence>